<feature type="region of interest" description="Disordered" evidence="1">
    <location>
        <begin position="74"/>
        <end position="105"/>
    </location>
</feature>
<evidence type="ECO:0000313" key="3">
    <source>
        <dbReference type="Proteomes" id="UP000317835"/>
    </source>
</evidence>
<dbReference type="KEGG" id="tpla:ElP_62610"/>
<keyword evidence="3" id="KW-1185">Reference proteome</keyword>
<gene>
    <name evidence="2" type="ORF">ElP_62610</name>
</gene>
<name>A0A518HBU3_9BACT</name>
<dbReference type="Proteomes" id="UP000317835">
    <property type="component" value="Chromosome"/>
</dbReference>
<proteinExistence type="predicted"/>
<organism evidence="2 3">
    <name type="scientific">Tautonia plasticadhaerens</name>
    <dbReference type="NCBI Taxonomy" id="2527974"/>
    <lineage>
        <taxon>Bacteria</taxon>
        <taxon>Pseudomonadati</taxon>
        <taxon>Planctomycetota</taxon>
        <taxon>Planctomycetia</taxon>
        <taxon>Isosphaerales</taxon>
        <taxon>Isosphaeraceae</taxon>
        <taxon>Tautonia</taxon>
    </lineage>
</organism>
<sequence length="105" mass="11068">MLNRMFALMGSMGTPGSARRPRAARPGVDLLEGRDLPSTASLGLDAIATAAPIPPVAVSWPQPMQLNSLTMTITSTNEDGMGHPPFELSDEQAPILIQEPDAMLG</sequence>
<dbReference type="RefSeq" id="WP_145276698.1">
    <property type="nucleotide sequence ID" value="NZ_CP036426.1"/>
</dbReference>
<dbReference type="AlphaFoldDB" id="A0A518HBU3"/>
<evidence type="ECO:0000256" key="1">
    <source>
        <dbReference type="SAM" id="MobiDB-lite"/>
    </source>
</evidence>
<accession>A0A518HBU3</accession>
<reference evidence="2 3" key="1">
    <citation type="submission" date="2019-02" db="EMBL/GenBank/DDBJ databases">
        <title>Deep-cultivation of Planctomycetes and their phenomic and genomic characterization uncovers novel biology.</title>
        <authorList>
            <person name="Wiegand S."/>
            <person name="Jogler M."/>
            <person name="Boedeker C."/>
            <person name="Pinto D."/>
            <person name="Vollmers J."/>
            <person name="Rivas-Marin E."/>
            <person name="Kohn T."/>
            <person name="Peeters S.H."/>
            <person name="Heuer A."/>
            <person name="Rast P."/>
            <person name="Oberbeckmann S."/>
            <person name="Bunk B."/>
            <person name="Jeske O."/>
            <person name="Meyerdierks A."/>
            <person name="Storesund J.E."/>
            <person name="Kallscheuer N."/>
            <person name="Luecker S."/>
            <person name="Lage O.M."/>
            <person name="Pohl T."/>
            <person name="Merkel B.J."/>
            <person name="Hornburger P."/>
            <person name="Mueller R.-W."/>
            <person name="Bruemmer F."/>
            <person name="Labrenz M."/>
            <person name="Spormann A.M."/>
            <person name="Op den Camp H."/>
            <person name="Overmann J."/>
            <person name="Amann R."/>
            <person name="Jetten M.S.M."/>
            <person name="Mascher T."/>
            <person name="Medema M.H."/>
            <person name="Devos D.P."/>
            <person name="Kaster A.-K."/>
            <person name="Ovreas L."/>
            <person name="Rohde M."/>
            <person name="Galperin M.Y."/>
            <person name="Jogler C."/>
        </authorList>
    </citation>
    <scope>NUCLEOTIDE SEQUENCE [LARGE SCALE GENOMIC DNA]</scope>
    <source>
        <strain evidence="2 3">ElP</strain>
    </source>
</reference>
<evidence type="ECO:0000313" key="2">
    <source>
        <dbReference type="EMBL" id="QDV38309.1"/>
    </source>
</evidence>
<protein>
    <submittedName>
        <fullName evidence="2">Uncharacterized protein</fullName>
    </submittedName>
</protein>
<dbReference type="EMBL" id="CP036426">
    <property type="protein sequence ID" value="QDV38309.1"/>
    <property type="molecule type" value="Genomic_DNA"/>
</dbReference>